<dbReference type="AlphaFoldDB" id="A0A5B7FAS6"/>
<evidence type="ECO:0000256" key="1">
    <source>
        <dbReference type="SAM" id="Phobius"/>
    </source>
</evidence>
<keyword evidence="1" id="KW-1133">Transmembrane helix</keyword>
<keyword evidence="1" id="KW-0472">Membrane</keyword>
<gene>
    <name evidence="2" type="ORF">E2C01_035989</name>
</gene>
<proteinExistence type="predicted"/>
<name>A0A5B7FAS6_PORTR</name>
<dbReference type="Proteomes" id="UP000324222">
    <property type="component" value="Unassembled WGS sequence"/>
</dbReference>
<accession>A0A5B7FAS6</accession>
<feature type="transmembrane region" description="Helical" evidence="1">
    <location>
        <begin position="35"/>
        <end position="56"/>
    </location>
</feature>
<evidence type="ECO:0000313" key="3">
    <source>
        <dbReference type="Proteomes" id="UP000324222"/>
    </source>
</evidence>
<comment type="caution">
    <text evidence="2">The sequence shown here is derived from an EMBL/GenBank/DDBJ whole genome shotgun (WGS) entry which is preliminary data.</text>
</comment>
<keyword evidence="1" id="KW-0812">Transmembrane</keyword>
<sequence>MANNTLRVDQVGDGGRDGGEPVVWQRQPGHVLHQYCGCGTVLVVVVVVVDIAPVGILEEYMWEALFSFHPLVVQAILFIVVGILGSISLAKCIFGVTTWSLGIMYSHRPGSSSSDVICLSCSSSSGFPLSRDSSRIFLTAFDILRHSWAFGLTRFESWLSYSGYHMDSYSIDSVLS</sequence>
<dbReference type="EMBL" id="VSRR010005409">
    <property type="protein sequence ID" value="MPC42369.1"/>
    <property type="molecule type" value="Genomic_DNA"/>
</dbReference>
<evidence type="ECO:0000313" key="2">
    <source>
        <dbReference type="EMBL" id="MPC42369.1"/>
    </source>
</evidence>
<feature type="transmembrane region" description="Helical" evidence="1">
    <location>
        <begin position="76"/>
        <end position="101"/>
    </location>
</feature>
<protein>
    <submittedName>
        <fullName evidence="2">Uncharacterized protein</fullName>
    </submittedName>
</protein>
<organism evidence="2 3">
    <name type="scientific">Portunus trituberculatus</name>
    <name type="common">Swimming crab</name>
    <name type="synonym">Neptunus trituberculatus</name>
    <dbReference type="NCBI Taxonomy" id="210409"/>
    <lineage>
        <taxon>Eukaryota</taxon>
        <taxon>Metazoa</taxon>
        <taxon>Ecdysozoa</taxon>
        <taxon>Arthropoda</taxon>
        <taxon>Crustacea</taxon>
        <taxon>Multicrustacea</taxon>
        <taxon>Malacostraca</taxon>
        <taxon>Eumalacostraca</taxon>
        <taxon>Eucarida</taxon>
        <taxon>Decapoda</taxon>
        <taxon>Pleocyemata</taxon>
        <taxon>Brachyura</taxon>
        <taxon>Eubrachyura</taxon>
        <taxon>Portunoidea</taxon>
        <taxon>Portunidae</taxon>
        <taxon>Portuninae</taxon>
        <taxon>Portunus</taxon>
    </lineage>
</organism>
<reference evidence="2 3" key="1">
    <citation type="submission" date="2019-05" db="EMBL/GenBank/DDBJ databases">
        <title>Another draft genome of Portunus trituberculatus and its Hox gene families provides insights of decapod evolution.</title>
        <authorList>
            <person name="Jeong J.-H."/>
            <person name="Song I."/>
            <person name="Kim S."/>
            <person name="Choi T."/>
            <person name="Kim D."/>
            <person name="Ryu S."/>
            <person name="Kim W."/>
        </authorList>
    </citation>
    <scope>NUCLEOTIDE SEQUENCE [LARGE SCALE GENOMIC DNA]</scope>
    <source>
        <tissue evidence="2">Muscle</tissue>
    </source>
</reference>
<keyword evidence="3" id="KW-1185">Reference proteome</keyword>